<dbReference type="InParanoid" id="A0A517SMU9"/>
<evidence type="ECO:0000256" key="1">
    <source>
        <dbReference type="ARBA" id="ARBA00023015"/>
    </source>
</evidence>
<sequence length="292" mass="31429">MSQADVVAPSARPTLTALLSCWPVVCQVDGERSLSAPEDSLESPALAVVTAGPLWVRFANAEPERLESGDLIVTHETDSADILSHVADDLSASNGFWRPDDLSSSPGLLVVRLECIGTQFAPGLMPRPFVIRSPGSADRALSSSLLEIVRLGVAAPVANAAATALYLHVIQQHLQAKPRDVQMLAGLFDSEIGPVVAALLQSPAQDWTVESLADVGDMSRSAFARKFRDLMGAAPIDFLVEVRMWLAARLLKQPSRDLKSIAREAGYQSPAAFSVAFKRWSGETPSDYRRRG</sequence>
<dbReference type="SUPFAM" id="SSF46689">
    <property type="entry name" value="Homeodomain-like"/>
    <property type="match status" value="2"/>
</dbReference>
<dbReference type="InterPro" id="IPR018062">
    <property type="entry name" value="HTH_AraC-typ_CS"/>
</dbReference>
<dbReference type="KEGG" id="ccos:Pan44_55170"/>
<dbReference type="SMART" id="SM00342">
    <property type="entry name" value="HTH_ARAC"/>
    <property type="match status" value="1"/>
</dbReference>
<dbReference type="Gene3D" id="1.10.10.60">
    <property type="entry name" value="Homeodomain-like"/>
    <property type="match status" value="1"/>
</dbReference>
<dbReference type="GO" id="GO:0003700">
    <property type="term" value="F:DNA-binding transcription factor activity"/>
    <property type="evidence" value="ECO:0007669"/>
    <property type="project" value="InterPro"/>
</dbReference>
<dbReference type="PANTHER" id="PTHR46796">
    <property type="entry name" value="HTH-TYPE TRANSCRIPTIONAL ACTIVATOR RHAS-RELATED"/>
    <property type="match status" value="1"/>
</dbReference>
<dbReference type="RefSeq" id="WP_145034795.1">
    <property type="nucleotide sequence ID" value="NZ_CP036271.1"/>
</dbReference>
<accession>A0A517SMU9</accession>
<dbReference type="InterPro" id="IPR020449">
    <property type="entry name" value="Tscrpt_reg_AraC-type_HTH"/>
</dbReference>
<keyword evidence="2" id="KW-0238">DNA-binding</keyword>
<dbReference type="InterPro" id="IPR050204">
    <property type="entry name" value="AraC_XylS_family_regulators"/>
</dbReference>
<keyword evidence="6" id="KW-1185">Reference proteome</keyword>
<keyword evidence="1" id="KW-0805">Transcription regulation</keyword>
<evidence type="ECO:0000256" key="3">
    <source>
        <dbReference type="ARBA" id="ARBA00023163"/>
    </source>
</evidence>
<evidence type="ECO:0000259" key="4">
    <source>
        <dbReference type="PROSITE" id="PS01124"/>
    </source>
</evidence>
<dbReference type="Pfam" id="PF12833">
    <property type="entry name" value="HTH_18"/>
    <property type="match status" value="1"/>
</dbReference>
<dbReference type="PRINTS" id="PR00032">
    <property type="entry name" value="HTHARAC"/>
</dbReference>
<dbReference type="PROSITE" id="PS01124">
    <property type="entry name" value="HTH_ARAC_FAMILY_2"/>
    <property type="match status" value="1"/>
</dbReference>
<dbReference type="PROSITE" id="PS00041">
    <property type="entry name" value="HTH_ARAC_FAMILY_1"/>
    <property type="match status" value="1"/>
</dbReference>
<dbReference type="GO" id="GO:0043565">
    <property type="term" value="F:sequence-specific DNA binding"/>
    <property type="evidence" value="ECO:0007669"/>
    <property type="project" value="InterPro"/>
</dbReference>
<gene>
    <name evidence="5" type="primary">btr</name>
    <name evidence="5" type="ORF">Pan44_55170</name>
</gene>
<reference evidence="5 6" key="1">
    <citation type="submission" date="2019-02" db="EMBL/GenBank/DDBJ databases">
        <title>Deep-cultivation of Planctomycetes and their phenomic and genomic characterization uncovers novel biology.</title>
        <authorList>
            <person name="Wiegand S."/>
            <person name="Jogler M."/>
            <person name="Boedeker C."/>
            <person name="Pinto D."/>
            <person name="Vollmers J."/>
            <person name="Rivas-Marin E."/>
            <person name="Kohn T."/>
            <person name="Peeters S.H."/>
            <person name="Heuer A."/>
            <person name="Rast P."/>
            <person name="Oberbeckmann S."/>
            <person name="Bunk B."/>
            <person name="Jeske O."/>
            <person name="Meyerdierks A."/>
            <person name="Storesund J.E."/>
            <person name="Kallscheuer N."/>
            <person name="Luecker S."/>
            <person name="Lage O.M."/>
            <person name="Pohl T."/>
            <person name="Merkel B.J."/>
            <person name="Hornburger P."/>
            <person name="Mueller R.-W."/>
            <person name="Bruemmer F."/>
            <person name="Labrenz M."/>
            <person name="Spormann A.M."/>
            <person name="Op den Camp H."/>
            <person name="Overmann J."/>
            <person name="Amann R."/>
            <person name="Jetten M.S.M."/>
            <person name="Mascher T."/>
            <person name="Medema M.H."/>
            <person name="Devos D.P."/>
            <person name="Kaster A.-K."/>
            <person name="Ovreas L."/>
            <person name="Rohde M."/>
            <person name="Galperin M.Y."/>
            <person name="Jogler C."/>
        </authorList>
    </citation>
    <scope>NUCLEOTIDE SEQUENCE [LARGE SCALE GENOMIC DNA]</scope>
    <source>
        <strain evidence="5 6">Pan44</strain>
    </source>
</reference>
<feature type="domain" description="HTH araC/xylS-type" evidence="4">
    <location>
        <begin position="193"/>
        <end position="291"/>
    </location>
</feature>
<organism evidence="5 6">
    <name type="scientific">Caulifigura coniformis</name>
    <dbReference type="NCBI Taxonomy" id="2527983"/>
    <lineage>
        <taxon>Bacteria</taxon>
        <taxon>Pseudomonadati</taxon>
        <taxon>Planctomycetota</taxon>
        <taxon>Planctomycetia</taxon>
        <taxon>Planctomycetales</taxon>
        <taxon>Planctomycetaceae</taxon>
        <taxon>Caulifigura</taxon>
    </lineage>
</organism>
<name>A0A517SMU9_9PLAN</name>
<keyword evidence="3" id="KW-0804">Transcription</keyword>
<evidence type="ECO:0000256" key="2">
    <source>
        <dbReference type="ARBA" id="ARBA00023125"/>
    </source>
</evidence>
<dbReference type="InterPro" id="IPR018060">
    <property type="entry name" value="HTH_AraC"/>
</dbReference>
<proteinExistence type="predicted"/>
<protein>
    <submittedName>
        <fullName evidence="5">HTH-type transcriptional activator Btr</fullName>
    </submittedName>
</protein>
<dbReference type="OrthoDB" id="9802263at2"/>
<evidence type="ECO:0000313" key="5">
    <source>
        <dbReference type="EMBL" id="QDT57448.1"/>
    </source>
</evidence>
<dbReference type="AlphaFoldDB" id="A0A517SMU9"/>
<dbReference type="PANTHER" id="PTHR46796:SF7">
    <property type="entry name" value="ARAC FAMILY TRANSCRIPTIONAL REGULATOR"/>
    <property type="match status" value="1"/>
</dbReference>
<dbReference type="Proteomes" id="UP000315700">
    <property type="component" value="Chromosome"/>
</dbReference>
<evidence type="ECO:0000313" key="6">
    <source>
        <dbReference type="Proteomes" id="UP000315700"/>
    </source>
</evidence>
<dbReference type="InterPro" id="IPR009057">
    <property type="entry name" value="Homeodomain-like_sf"/>
</dbReference>
<dbReference type="EMBL" id="CP036271">
    <property type="protein sequence ID" value="QDT57448.1"/>
    <property type="molecule type" value="Genomic_DNA"/>
</dbReference>